<feature type="active site" description="Charge relay system" evidence="5">
    <location>
        <position position="223"/>
    </location>
</feature>
<reference evidence="10 11" key="1">
    <citation type="submission" date="2020-06" db="EMBL/GenBank/DDBJ databases">
        <title>Actinokineospora xiongansis sp. nov., isolated from soil of Baiyangdian.</title>
        <authorList>
            <person name="Zhang X."/>
        </authorList>
    </citation>
    <scope>NUCLEOTIDE SEQUENCE [LARGE SCALE GENOMIC DNA]</scope>
    <source>
        <strain evidence="10 11">HBU206404</strain>
    </source>
</reference>
<dbReference type="PROSITE" id="PS51892">
    <property type="entry name" value="SUBTILASE"/>
    <property type="match status" value="1"/>
</dbReference>
<evidence type="ECO:0000256" key="5">
    <source>
        <dbReference type="PROSITE-ProRule" id="PRU01240"/>
    </source>
</evidence>
<evidence type="ECO:0000256" key="8">
    <source>
        <dbReference type="SAM" id="SignalP"/>
    </source>
</evidence>
<keyword evidence="3 5" id="KW-0378">Hydrolase</keyword>
<evidence type="ECO:0000313" key="11">
    <source>
        <dbReference type="Proteomes" id="UP000734823"/>
    </source>
</evidence>
<dbReference type="PROSITE" id="PS00136">
    <property type="entry name" value="SUBTILASE_ASP"/>
    <property type="match status" value="1"/>
</dbReference>
<comment type="similarity">
    <text evidence="1 5 6">Belongs to the peptidase S8 family.</text>
</comment>
<dbReference type="PRINTS" id="PR00723">
    <property type="entry name" value="SUBTILISIN"/>
</dbReference>
<name>A0ABR7LGA4_9PSEU</name>
<evidence type="ECO:0000313" key="10">
    <source>
        <dbReference type="EMBL" id="MBC6451587.1"/>
    </source>
</evidence>
<comment type="caution">
    <text evidence="10">The sequence shown here is derived from an EMBL/GenBank/DDBJ whole genome shotgun (WGS) entry which is preliminary data.</text>
</comment>
<feature type="chain" id="PRO_5047012929" evidence="8">
    <location>
        <begin position="25"/>
        <end position="504"/>
    </location>
</feature>
<feature type="domain" description="Peptidase S8/S53" evidence="9">
    <location>
        <begin position="173"/>
        <end position="461"/>
    </location>
</feature>
<dbReference type="InterPro" id="IPR023828">
    <property type="entry name" value="Peptidase_S8_Ser-AS"/>
</dbReference>
<feature type="compositionally biased region" description="Low complexity" evidence="7">
    <location>
        <begin position="116"/>
        <end position="128"/>
    </location>
</feature>
<organism evidence="10 11">
    <name type="scientific">Actinokineospora xionganensis</name>
    <dbReference type="NCBI Taxonomy" id="2684470"/>
    <lineage>
        <taxon>Bacteria</taxon>
        <taxon>Bacillati</taxon>
        <taxon>Actinomycetota</taxon>
        <taxon>Actinomycetes</taxon>
        <taxon>Pseudonocardiales</taxon>
        <taxon>Pseudonocardiaceae</taxon>
        <taxon>Actinokineospora</taxon>
    </lineage>
</organism>
<evidence type="ECO:0000256" key="3">
    <source>
        <dbReference type="ARBA" id="ARBA00022801"/>
    </source>
</evidence>
<feature type="active site" description="Charge relay system" evidence="5">
    <location>
        <position position="181"/>
    </location>
</feature>
<evidence type="ECO:0000256" key="7">
    <source>
        <dbReference type="SAM" id="MobiDB-lite"/>
    </source>
</evidence>
<dbReference type="InterPro" id="IPR022398">
    <property type="entry name" value="Peptidase_S8_His-AS"/>
</dbReference>
<dbReference type="PROSITE" id="PS00138">
    <property type="entry name" value="SUBTILASE_SER"/>
    <property type="match status" value="1"/>
</dbReference>
<dbReference type="Pfam" id="PF00082">
    <property type="entry name" value="Peptidase_S8"/>
    <property type="match status" value="1"/>
</dbReference>
<keyword evidence="4 5" id="KW-0720">Serine protease</keyword>
<keyword evidence="2 5" id="KW-0645">Protease</keyword>
<dbReference type="InterPro" id="IPR015500">
    <property type="entry name" value="Peptidase_S8_subtilisin-rel"/>
</dbReference>
<keyword evidence="11" id="KW-1185">Reference proteome</keyword>
<evidence type="ECO:0000256" key="6">
    <source>
        <dbReference type="RuleBase" id="RU003355"/>
    </source>
</evidence>
<dbReference type="PANTHER" id="PTHR43806:SF11">
    <property type="entry name" value="CEREVISIN-RELATED"/>
    <property type="match status" value="1"/>
</dbReference>
<evidence type="ECO:0000256" key="2">
    <source>
        <dbReference type="ARBA" id="ARBA00022670"/>
    </source>
</evidence>
<dbReference type="InterPro" id="IPR050131">
    <property type="entry name" value="Peptidase_S8_subtilisin-like"/>
</dbReference>
<dbReference type="PROSITE" id="PS00137">
    <property type="entry name" value="SUBTILASE_HIS"/>
    <property type="match status" value="1"/>
</dbReference>
<feature type="signal peptide" evidence="8">
    <location>
        <begin position="1"/>
        <end position="24"/>
    </location>
</feature>
<evidence type="ECO:0000259" key="9">
    <source>
        <dbReference type="Pfam" id="PF00082"/>
    </source>
</evidence>
<dbReference type="Gene3D" id="3.40.50.200">
    <property type="entry name" value="Peptidase S8/S53 domain"/>
    <property type="match status" value="1"/>
</dbReference>
<feature type="region of interest" description="Disordered" evidence="7">
    <location>
        <begin position="109"/>
        <end position="128"/>
    </location>
</feature>
<protein>
    <submittedName>
        <fullName evidence="10">S8 family serine peptidase</fullName>
    </submittedName>
</protein>
<dbReference type="InterPro" id="IPR000209">
    <property type="entry name" value="Peptidase_S8/S53_dom"/>
</dbReference>
<keyword evidence="8" id="KW-0732">Signal</keyword>
<evidence type="ECO:0000256" key="1">
    <source>
        <dbReference type="ARBA" id="ARBA00011073"/>
    </source>
</evidence>
<dbReference type="InterPro" id="IPR036852">
    <property type="entry name" value="Peptidase_S8/S53_dom_sf"/>
</dbReference>
<evidence type="ECO:0000256" key="4">
    <source>
        <dbReference type="ARBA" id="ARBA00022825"/>
    </source>
</evidence>
<dbReference type="Proteomes" id="UP000734823">
    <property type="component" value="Unassembled WGS sequence"/>
</dbReference>
<sequence length="504" mass="51371">MLGAAVVIASATGVAAVAIQPATAAPVAETGAVAHFAVLGAKGPAFGQAEKAVTDAGGTVVKSWPEIGVVIATSSNPEFAKIVRGMPGVQGAGATQNLAELAAPPAATTMSTDSTARSAAQGSGAAQRALEDTEKVVDSAKGSLADPEPLAANQWDMKMIKADEAHAINAGSSDVVVGVLDSGIEASHPDLAANVDASRSVGCTNQGVPDSSPAAWNPTTSDHGTHVAGSIAAARNGVGIVGVAPGVKLASIKVVNDDGYIWPEYAICGFMMAAEKGVQVTNNSYFVDPWYLWCKGDADQKAVAEAVDRAIQYSHRKGVVNVAALGNSNWDLSRNIMDDGSPNNGTPIERDTDNTCTKIPAEIHGVVGVSSVGVKGLKSYFSNYGRTETEVAAPGGDRMQVPSTPDANGRILSTVVGGKWGYKQGTSMASPHAAGVVALIRSAHPDWSAQRVVASLMHDADRQPCPTGTYDPDGTGNWAANCDGGKTGRGFYGAGLIDALDAVK</sequence>
<dbReference type="InterPro" id="IPR023827">
    <property type="entry name" value="Peptidase_S8_Asp-AS"/>
</dbReference>
<dbReference type="SUPFAM" id="SSF52743">
    <property type="entry name" value="Subtilisin-like"/>
    <property type="match status" value="1"/>
</dbReference>
<accession>A0ABR7LGA4</accession>
<gene>
    <name evidence="10" type="ORF">GPZ80_31030</name>
</gene>
<feature type="active site" description="Charge relay system" evidence="5">
    <location>
        <position position="427"/>
    </location>
</feature>
<dbReference type="PANTHER" id="PTHR43806">
    <property type="entry name" value="PEPTIDASE S8"/>
    <property type="match status" value="1"/>
</dbReference>
<proteinExistence type="inferred from homology"/>
<dbReference type="EMBL" id="JABVED010000035">
    <property type="protein sequence ID" value="MBC6451587.1"/>
    <property type="molecule type" value="Genomic_DNA"/>
</dbReference>